<evidence type="ECO:0000313" key="2">
    <source>
        <dbReference type="Proteomes" id="UP001291623"/>
    </source>
</evidence>
<proteinExistence type="predicted"/>
<accession>A0AAE1S0J4</accession>
<protein>
    <submittedName>
        <fullName evidence="1">Uncharacterized protein</fullName>
    </submittedName>
</protein>
<keyword evidence="2" id="KW-1185">Reference proteome</keyword>
<dbReference type="EMBL" id="JAVYJV010000010">
    <property type="protein sequence ID" value="KAK4360512.1"/>
    <property type="molecule type" value="Genomic_DNA"/>
</dbReference>
<comment type="caution">
    <text evidence="1">The sequence shown here is derived from an EMBL/GenBank/DDBJ whole genome shotgun (WGS) entry which is preliminary data.</text>
</comment>
<dbReference type="Proteomes" id="UP001291623">
    <property type="component" value="Unassembled WGS sequence"/>
</dbReference>
<reference evidence="1" key="1">
    <citation type="submission" date="2023-12" db="EMBL/GenBank/DDBJ databases">
        <title>Genome assembly of Anisodus tanguticus.</title>
        <authorList>
            <person name="Wang Y.-J."/>
        </authorList>
    </citation>
    <scope>NUCLEOTIDE SEQUENCE</scope>
    <source>
        <strain evidence="1">KB-2021</strain>
        <tissue evidence="1">Leaf</tissue>
    </source>
</reference>
<sequence length="70" mass="8003">MEEVAFSPNSEYLATGSLDRCLNMVRERCQATLLIGARIHSYTDKSKKINQYINTLKYTALSSKTHTQMM</sequence>
<evidence type="ECO:0000313" key="1">
    <source>
        <dbReference type="EMBL" id="KAK4360512.1"/>
    </source>
</evidence>
<organism evidence="1 2">
    <name type="scientific">Anisodus tanguticus</name>
    <dbReference type="NCBI Taxonomy" id="243964"/>
    <lineage>
        <taxon>Eukaryota</taxon>
        <taxon>Viridiplantae</taxon>
        <taxon>Streptophyta</taxon>
        <taxon>Embryophyta</taxon>
        <taxon>Tracheophyta</taxon>
        <taxon>Spermatophyta</taxon>
        <taxon>Magnoliopsida</taxon>
        <taxon>eudicotyledons</taxon>
        <taxon>Gunneridae</taxon>
        <taxon>Pentapetalae</taxon>
        <taxon>asterids</taxon>
        <taxon>lamiids</taxon>
        <taxon>Solanales</taxon>
        <taxon>Solanaceae</taxon>
        <taxon>Solanoideae</taxon>
        <taxon>Hyoscyameae</taxon>
        <taxon>Anisodus</taxon>
    </lineage>
</organism>
<gene>
    <name evidence="1" type="ORF">RND71_019464</name>
</gene>
<dbReference type="AlphaFoldDB" id="A0AAE1S0J4"/>
<name>A0AAE1S0J4_9SOLA</name>